<evidence type="ECO:0000259" key="2">
    <source>
        <dbReference type="PROSITE" id="PS50943"/>
    </source>
</evidence>
<evidence type="ECO:0000313" key="6">
    <source>
        <dbReference type="Proteomes" id="UP000434475"/>
    </source>
</evidence>
<dbReference type="CDD" id="cd00093">
    <property type="entry name" value="HTH_XRE"/>
    <property type="match status" value="1"/>
</dbReference>
<organism evidence="4 5">
    <name type="scientific">Flavonifractor plautii</name>
    <name type="common">Fusobacterium plautii</name>
    <dbReference type="NCBI Taxonomy" id="292800"/>
    <lineage>
        <taxon>Bacteria</taxon>
        <taxon>Bacillati</taxon>
        <taxon>Bacillota</taxon>
        <taxon>Clostridia</taxon>
        <taxon>Eubacteriales</taxon>
        <taxon>Oscillospiraceae</taxon>
        <taxon>Flavonifractor</taxon>
    </lineage>
</organism>
<feature type="domain" description="HTH cro/C1-type" evidence="2">
    <location>
        <begin position="12"/>
        <end position="66"/>
    </location>
</feature>
<dbReference type="InterPro" id="IPR050807">
    <property type="entry name" value="TransReg_Diox_bact_type"/>
</dbReference>
<keyword evidence="1" id="KW-0238">DNA-binding</keyword>
<dbReference type="AlphaFoldDB" id="A0A174UCL6"/>
<dbReference type="Proteomes" id="UP000434475">
    <property type="component" value="Unassembled WGS sequence"/>
</dbReference>
<dbReference type="Gene3D" id="1.10.260.40">
    <property type="entry name" value="lambda repressor-like DNA-binding domains"/>
    <property type="match status" value="1"/>
</dbReference>
<dbReference type="Pfam" id="PF01381">
    <property type="entry name" value="HTH_3"/>
    <property type="match status" value="1"/>
</dbReference>
<reference evidence="5 6" key="1">
    <citation type="journal article" date="2019" name="Nat. Med.">
        <title>A library of human gut bacterial isolates paired with longitudinal multiomics data enables mechanistic microbiome research.</title>
        <authorList>
            <person name="Poyet M."/>
            <person name="Groussin M."/>
            <person name="Gibbons S.M."/>
            <person name="Avila-Pacheco J."/>
            <person name="Jiang X."/>
            <person name="Kearney S.M."/>
            <person name="Perrotta A.R."/>
            <person name="Berdy B."/>
            <person name="Zhao S."/>
            <person name="Lieberman T.D."/>
            <person name="Swanson P.K."/>
            <person name="Smith M."/>
            <person name="Roesemann S."/>
            <person name="Alexander J.E."/>
            <person name="Rich S.A."/>
            <person name="Livny J."/>
            <person name="Vlamakis H."/>
            <person name="Clish C."/>
            <person name="Bullock K."/>
            <person name="Deik A."/>
            <person name="Scott J."/>
            <person name="Pierce K.A."/>
            <person name="Xavier R.J."/>
            <person name="Alm E.J."/>
        </authorList>
    </citation>
    <scope>NUCLEOTIDE SEQUENCE [LARGE SCALE GENOMIC DNA]</scope>
    <source>
        <strain evidence="3 6">BIOML-A2</strain>
        <strain evidence="4 5">BIOML-A5</strain>
    </source>
</reference>
<comment type="caution">
    <text evidence="4">The sequence shown here is derived from an EMBL/GenBank/DDBJ whole genome shotgun (WGS) entry which is preliminary data.</text>
</comment>
<protein>
    <submittedName>
        <fullName evidence="4">Helix-turn-helix domain-containing protein</fullName>
    </submittedName>
</protein>
<dbReference type="GO" id="GO:0003700">
    <property type="term" value="F:DNA-binding transcription factor activity"/>
    <property type="evidence" value="ECO:0007669"/>
    <property type="project" value="TreeGrafter"/>
</dbReference>
<dbReference type="EMBL" id="WKPO01000019">
    <property type="protein sequence ID" value="MSB49648.1"/>
    <property type="molecule type" value="Genomic_DNA"/>
</dbReference>
<dbReference type="GO" id="GO:0005829">
    <property type="term" value="C:cytosol"/>
    <property type="evidence" value="ECO:0007669"/>
    <property type="project" value="TreeGrafter"/>
</dbReference>
<dbReference type="PROSITE" id="PS50943">
    <property type="entry name" value="HTH_CROC1"/>
    <property type="match status" value="1"/>
</dbReference>
<dbReference type="PANTHER" id="PTHR46797">
    <property type="entry name" value="HTH-TYPE TRANSCRIPTIONAL REGULATOR"/>
    <property type="match status" value="1"/>
</dbReference>
<dbReference type="EMBL" id="WKPR01000005">
    <property type="protein sequence ID" value="MSB19227.1"/>
    <property type="molecule type" value="Genomic_DNA"/>
</dbReference>
<dbReference type="InterPro" id="IPR010982">
    <property type="entry name" value="Lambda_DNA-bd_dom_sf"/>
</dbReference>
<dbReference type="RefSeq" id="WP_009258096.1">
    <property type="nucleotide sequence ID" value="NZ_CANCWG010000011.1"/>
</dbReference>
<evidence type="ECO:0000313" key="5">
    <source>
        <dbReference type="Proteomes" id="UP000429811"/>
    </source>
</evidence>
<evidence type="ECO:0000256" key="1">
    <source>
        <dbReference type="ARBA" id="ARBA00023125"/>
    </source>
</evidence>
<dbReference type="InterPro" id="IPR001387">
    <property type="entry name" value="Cro/C1-type_HTH"/>
</dbReference>
<dbReference type="SMART" id="SM00530">
    <property type="entry name" value="HTH_XRE"/>
    <property type="match status" value="1"/>
</dbReference>
<dbReference type="Proteomes" id="UP000429811">
    <property type="component" value="Unassembled WGS sequence"/>
</dbReference>
<dbReference type="PANTHER" id="PTHR46797:SF1">
    <property type="entry name" value="METHYLPHOSPHONATE SYNTHASE"/>
    <property type="match status" value="1"/>
</dbReference>
<name>A0A174UCL6_FLAPL</name>
<dbReference type="GO" id="GO:0003677">
    <property type="term" value="F:DNA binding"/>
    <property type="evidence" value="ECO:0007669"/>
    <property type="project" value="UniProtKB-KW"/>
</dbReference>
<evidence type="ECO:0000313" key="3">
    <source>
        <dbReference type="EMBL" id="MSB19227.1"/>
    </source>
</evidence>
<evidence type="ECO:0000313" key="4">
    <source>
        <dbReference type="EMBL" id="MSB49648.1"/>
    </source>
</evidence>
<proteinExistence type="predicted"/>
<accession>A0A174UCL6</accession>
<gene>
    <name evidence="4" type="ORF">GKE90_13245</name>
    <name evidence="3" type="ORF">GKE97_06815</name>
</gene>
<dbReference type="SUPFAM" id="SSF47413">
    <property type="entry name" value="lambda repressor-like DNA-binding domains"/>
    <property type="match status" value="1"/>
</dbReference>
<sequence length="101" mass="11284">MTVAAWDLGNTIRSSRIKKGYTQEALSELLDITPSHLKQMEGGRRNPSVPLLFQMMELLDFSVDALVFPERESAPAIHTDGLTEREAEALARLVDAMKARE</sequence>